<keyword evidence="3" id="KW-1185">Reference proteome</keyword>
<accession>A0ABZ1YLC8</accession>
<protein>
    <recommendedName>
        <fullName evidence="4">PPE domain-containing protein</fullName>
    </recommendedName>
</protein>
<reference evidence="2" key="1">
    <citation type="submission" date="2022-10" db="EMBL/GenBank/DDBJ databases">
        <title>The complete genomes of actinobacterial strains from the NBC collection.</title>
        <authorList>
            <person name="Joergensen T.S."/>
            <person name="Alvarez Arevalo M."/>
            <person name="Sterndorff E.B."/>
            <person name="Faurdal D."/>
            <person name="Vuksanovic O."/>
            <person name="Mourched A.-S."/>
            <person name="Charusanti P."/>
            <person name="Shaw S."/>
            <person name="Blin K."/>
            <person name="Weber T."/>
        </authorList>
    </citation>
    <scope>NUCLEOTIDE SEQUENCE</scope>
    <source>
        <strain evidence="2">NBC_01482</strain>
    </source>
</reference>
<feature type="region of interest" description="Disordered" evidence="1">
    <location>
        <begin position="223"/>
        <end position="420"/>
    </location>
</feature>
<evidence type="ECO:0008006" key="4">
    <source>
        <dbReference type="Google" id="ProtNLM"/>
    </source>
</evidence>
<feature type="compositionally biased region" description="Low complexity" evidence="1">
    <location>
        <begin position="275"/>
        <end position="335"/>
    </location>
</feature>
<name>A0ABZ1YLC8_9NOCA</name>
<feature type="compositionally biased region" description="Low complexity" evidence="1">
    <location>
        <begin position="343"/>
        <end position="368"/>
    </location>
</feature>
<feature type="region of interest" description="Disordered" evidence="1">
    <location>
        <begin position="50"/>
        <end position="70"/>
    </location>
</feature>
<evidence type="ECO:0000313" key="2">
    <source>
        <dbReference type="EMBL" id="WUV43888.1"/>
    </source>
</evidence>
<proteinExistence type="predicted"/>
<dbReference type="EMBL" id="CP109441">
    <property type="protein sequence ID" value="WUV43888.1"/>
    <property type="molecule type" value="Genomic_DNA"/>
</dbReference>
<dbReference type="RefSeq" id="WP_329406494.1">
    <property type="nucleotide sequence ID" value="NZ_CP109441.1"/>
</dbReference>
<feature type="compositionally biased region" description="Gly residues" evidence="1">
    <location>
        <begin position="369"/>
        <end position="379"/>
    </location>
</feature>
<feature type="compositionally biased region" description="Gly residues" evidence="1">
    <location>
        <begin position="243"/>
        <end position="255"/>
    </location>
</feature>
<dbReference type="InterPro" id="IPR038332">
    <property type="entry name" value="PPE_sf"/>
</dbReference>
<sequence length="420" mass="43300">MFEWSAGDLGSAMLGSLTDWIAGEERKPGVDPAAVQTKYNQQRDGVRSAANGIGFHGDYRPRSVNSRDDFDTPTTAQLREKVDKIDITAVDNLATAWNEIGKRAETSLDTFNKAMERATHESIWKGASRNAVAKAVGDYSTQAVQLANAAKLTGSKVAELKTGLEPTKALVPHAPDLRSNVENARHWIAGRGWRDNDEAESTAHAEAVRVLRTVYAPVIEETDTNVPVIPKPDNPAAKPGDTPGAGPGNSPGGSPSGTSPGGNQPTEKQEKSTDESSSTDPSSTQSTDSSTTPSTTSSTGPTTTKPDTTATNTSSTTTSTGSPTGSGTSSGTPGTNNQSPGRTVTGTPAGATTSAATTATTAATTGRNGMSGMGSPGSRGGKDENESTKGVPDYLINQQNGEELTGLDSAPKTVPPVIGE</sequence>
<evidence type="ECO:0000313" key="3">
    <source>
        <dbReference type="Proteomes" id="UP001432062"/>
    </source>
</evidence>
<feature type="compositionally biased region" description="Basic and acidic residues" evidence="1">
    <location>
        <begin position="57"/>
        <end position="70"/>
    </location>
</feature>
<dbReference type="Proteomes" id="UP001432062">
    <property type="component" value="Chromosome"/>
</dbReference>
<organism evidence="2 3">
    <name type="scientific">Nocardia vinacea</name>
    <dbReference type="NCBI Taxonomy" id="96468"/>
    <lineage>
        <taxon>Bacteria</taxon>
        <taxon>Bacillati</taxon>
        <taxon>Actinomycetota</taxon>
        <taxon>Actinomycetes</taxon>
        <taxon>Mycobacteriales</taxon>
        <taxon>Nocardiaceae</taxon>
        <taxon>Nocardia</taxon>
    </lineage>
</organism>
<evidence type="ECO:0000256" key="1">
    <source>
        <dbReference type="SAM" id="MobiDB-lite"/>
    </source>
</evidence>
<dbReference type="Gene3D" id="1.20.1260.20">
    <property type="entry name" value="PPE superfamily"/>
    <property type="match status" value="1"/>
</dbReference>
<gene>
    <name evidence="2" type="ORF">OG563_32430</name>
</gene>